<feature type="transmembrane region" description="Helical" evidence="7">
    <location>
        <begin position="295"/>
        <end position="320"/>
    </location>
</feature>
<dbReference type="RefSeq" id="WP_273173512.1">
    <property type="nucleotide sequence ID" value="NZ_JAAXZR010000019.1"/>
</dbReference>
<reference evidence="9" key="2">
    <citation type="submission" date="2020-01" db="EMBL/GenBank/DDBJ databases">
        <authorList>
            <person name="Campanaro S."/>
        </authorList>
    </citation>
    <scope>NUCLEOTIDE SEQUENCE</scope>
    <source>
        <strain evidence="9">AS01afH2WH_6</strain>
    </source>
</reference>
<evidence type="ECO:0000256" key="5">
    <source>
        <dbReference type="ARBA" id="ARBA00023136"/>
    </source>
</evidence>
<feature type="compositionally biased region" description="Polar residues" evidence="6">
    <location>
        <begin position="180"/>
        <end position="211"/>
    </location>
</feature>
<dbReference type="AlphaFoldDB" id="A0A971ICV3"/>
<organism evidence="9 10">
    <name type="scientific">Bifidobacterium crudilactis</name>
    <dbReference type="NCBI Taxonomy" id="327277"/>
    <lineage>
        <taxon>Bacteria</taxon>
        <taxon>Bacillati</taxon>
        <taxon>Actinomycetota</taxon>
        <taxon>Actinomycetes</taxon>
        <taxon>Bifidobacteriales</taxon>
        <taxon>Bifidobacteriaceae</taxon>
        <taxon>Bifidobacterium</taxon>
    </lineage>
</organism>
<feature type="compositionally biased region" description="Polar residues" evidence="6">
    <location>
        <begin position="141"/>
        <end position="153"/>
    </location>
</feature>
<dbReference type="Proteomes" id="UP000767327">
    <property type="component" value="Unassembled WGS sequence"/>
</dbReference>
<proteinExistence type="predicted"/>
<keyword evidence="2" id="KW-1003">Cell membrane</keyword>
<comment type="caution">
    <text evidence="9">The sequence shown here is derived from an EMBL/GenBank/DDBJ whole genome shotgun (WGS) entry which is preliminary data.</text>
</comment>
<protein>
    <submittedName>
        <fullName evidence="9">PspC domain-containing protein</fullName>
    </submittedName>
</protein>
<evidence type="ECO:0000256" key="3">
    <source>
        <dbReference type="ARBA" id="ARBA00022692"/>
    </source>
</evidence>
<feature type="transmembrane region" description="Helical" evidence="7">
    <location>
        <begin position="360"/>
        <end position="384"/>
    </location>
</feature>
<dbReference type="GO" id="GO:0005886">
    <property type="term" value="C:plasma membrane"/>
    <property type="evidence" value="ECO:0007669"/>
    <property type="project" value="UniProtKB-SubCell"/>
</dbReference>
<feature type="transmembrane region" description="Helical" evidence="7">
    <location>
        <begin position="332"/>
        <end position="353"/>
    </location>
</feature>
<dbReference type="InterPro" id="IPR052027">
    <property type="entry name" value="PspC"/>
</dbReference>
<evidence type="ECO:0000259" key="8">
    <source>
        <dbReference type="Pfam" id="PF04024"/>
    </source>
</evidence>
<feature type="transmembrane region" description="Helical" evidence="7">
    <location>
        <begin position="51"/>
        <end position="78"/>
    </location>
</feature>
<feature type="domain" description="Phage shock protein PspC N-terminal" evidence="8">
    <location>
        <begin position="27"/>
        <end position="80"/>
    </location>
</feature>
<keyword evidence="4 7" id="KW-1133">Transmembrane helix</keyword>
<evidence type="ECO:0000256" key="6">
    <source>
        <dbReference type="SAM" id="MobiDB-lite"/>
    </source>
</evidence>
<gene>
    <name evidence="9" type="ORF">GXW98_04920</name>
</gene>
<dbReference type="EMBL" id="JAAXZR010000019">
    <property type="protein sequence ID" value="NLT79611.1"/>
    <property type="molecule type" value="Genomic_DNA"/>
</dbReference>
<name>A0A971ICV3_9BIFI</name>
<evidence type="ECO:0000313" key="9">
    <source>
        <dbReference type="EMBL" id="NLT79611.1"/>
    </source>
</evidence>
<evidence type="ECO:0000256" key="1">
    <source>
        <dbReference type="ARBA" id="ARBA00004162"/>
    </source>
</evidence>
<evidence type="ECO:0000256" key="2">
    <source>
        <dbReference type="ARBA" id="ARBA00022475"/>
    </source>
</evidence>
<keyword evidence="3 7" id="KW-0812">Transmembrane</keyword>
<feature type="compositionally biased region" description="Polar residues" evidence="6">
    <location>
        <begin position="219"/>
        <end position="241"/>
    </location>
</feature>
<sequence>MNNTHMNTPTPPDAGSRFFAWIRGSGLERSDQRWIAGVSGGLAKRLGWDVVLVRVLLVASVLCFGFGAALYGLFWFLIPDPRTNTILLEELIEGRWDWSCVGVFLCLGLALIFPGAGFFVFGLACLAIFMLMTWSRNRADSTNTGGPTWTNESGHGGAQPDGAHYDANSRAMNFGGAATPGNTPDSGNATGFGNASNTAFDAGSDNGTAAGTSHGEMPSDQSARSSTCSGTEAFNTATPNAAPSWRYPGTEPLYSAPNAQATPAASNAAFAQAATANRPPYQYMPRTVYARRRPAGAIIVSAVVGTILVAAAVVLLIASARQVSLIETVRMMTLWSCASTVLLGVVLILLGCAGRRAGGLIPFALLSLLVTVTLAGVSGSYAYVSAASAHNTDGYERVSVTADTALGSTPSEMKRYQQGIVFDGSGRGEGWNDWNESFRWSRDSSRSAADSRNRSWNRTDSATDGHTATIDLRNYERDNGRHSVVKSDGTSSESACPTGSIHMGVIQTKVNVVLPKGCSYSINDSSGTSDARTRIGGTFVRMGDSGMMSLDYWVNVDDEGASGSMPEGFDHAELSIDATAMVDGQVTVGYEH</sequence>
<dbReference type="PANTHER" id="PTHR33885:SF3">
    <property type="entry name" value="PHAGE SHOCK PROTEIN C"/>
    <property type="match status" value="1"/>
</dbReference>
<accession>A0A971ICV3</accession>
<feature type="region of interest" description="Disordered" evidence="6">
    <location>
        <begin position="475"/>
        <end position="496"/>
    </location>
</feature>
<comment type="subcellular location">
    <subcellularLocation>
        <location evidence="1">Cell membrane</location>
        <topology evidence="1">Single-pass membrane protein</topology>
    </subcellularLocation>
</comment>
<feature type="region of interest" description="Disordered" evidence="6">
    <location>
        <begin position="141"/>
        <end position="258"/>
    </location>
</feature>
<evidence type="ECO:0000256" key="7">
    <source>
        <dbReference type="SAM" id="Phobius"/>
    </source>
</evidence>
<evidence type="ECO:0000256" key="4">
    <source>
        <dbReference type="ARBA" id="ARBA00022989"/>
    </source>
</evidence>
<dbReference type="InterPro" id="IPR007168">
    <property type="entry name" value="Phageshock_PspC_N"/>
</dbReference>
<feature type="transmembrane region" description="Helical" evidence="7">
    <location>
        <begin position="98"/>
        <end position="131"/>
    </location>
</feature>
<evidence type="ECO:0000313" key="10">
    <source>
        <dbReference type="Proteomes" id="UP000767327"/>
    </source>
</evidence>
<dbReference type="Pfam" id="PF04024">
    <property type="entry name" value="PspC"/>
    <property type="match status" value="1"/>
</dbReference>
<reference evidence="9" key="1">
    <citation type="journal article" date="2020" name="Biotechnol. Biofuels">
        <title>New insights from the biogas microbiome by comprehensive genome-resolved metagenomics of nearly 1600 species originating from multiple anaerobic digesters.</title>
        <authorList>
            <person name="Campanaro S."/>
            <person name="Treu L."/>
            <person name="Rodriguez-R L.M."/>
            <person name="Kovalovszki A."/>
            <person name="Ziels R.M."/>
            <person name="Maus I."/>
            <person name="Zhu X."/>
            <person name="Kougias P.G."/>
            <person name="Basile A."/>
            <person name="Luo G."/>
            <person name="Schluter A."/>
            <person name="Konstantinidis K.T."/>
            <person name="Angelidaki I."/>
        </authorList>
    </citation>
    <scope>NUCLEOTIDE SEQUENCE</scope>
    <source>
        <strain evidence="9">AS01afH2WH_6</strain>
    </source>
</reference>
<dbReference type="PANTHER" id="PTHR33885">
    <property type="entry name" value="PHAGE SHOCK PROTEIN C"/>
    <property type="match status" value="1"/>
</dbReference>
<keyword evidence="5 7" id="KW-0472">Membrane</keyword>